<dbReference type="PROSITE" id="PS51914">
    <property type="entry name" value="MRH"/>
    <property type="match status" value="1"/>
</dbReference>
<feature type="compositionally biased region" description="Basic and acidic residues" evidence="8">
    <location>
        <begin position="492"/>
        <end position="503"/>
    </location>
</feature>
<feature type="region of interest" description="Disordered" evidence="8">
    <location>
        <begin position="459"/>
        <end position="503"/>
    </location>
</feature>
<keyword evidence="6" id="KW-0256">Endoplasmic reticulum</keyword>
<dbReference type="Pfam" id="PF07915">
    <property type="entry name" value="PRKCSH"/>
    <property type="match status" value="1"/>
</dbReference>
<evidence type="ECO:0000313" key="12">
    <source>
        <dbReference type="Proteomes" id="UP001140217"/>
    </source>
</evidence>
<dbReference type="OrthoDB" id="448954at2759"/>
<evidence type="ECO:0000256" key="9">
    <source>
        <dbReference type="SAM" id="SignalP"/>
    </source>
</evidence>
<sequence>MRLHKCTAALPLSLSLLLLAAGGGGAESLNPALIMEDLYEAPRFRIAMLDELLPASKLDETMHRLRREEEEEQKQQRGLNASSVARDPLVASAGGKWRFLCQVPRADSVREVLAAEAADRAQDSEKDPRAEERAAIVRGLALLEPLQGTCISYTSGWWTFEYCHNQSVRQYHRMLPDRQGLPVDVEYRLGEYSRRRRHSPAAAAGSDSDDDNDDGDSSGDNTSSGNSDLVRTTQIRRLGRKRFLAQVWAGGTMCDVTREPREVEIQYHCDAASPERIALVEETSVCRYAVVINTPRLCADPSFYDVAASTVFDIRCQQVIADADYDALMAEKSRLLHAPPASERGESDEEPAAAAAAAAAESSAAEGSGSDDEYQEQEEEDEDGDDSVPLALVGRRRRGLDGLPPKRSKPAAAGAERQAPQIVVDLRDPTLAGMTRKKQEALRRLLAIVYGDANLKVGFTSGQPEPGTEPEPNGDPAAAVTAAAAAAAAAAKGDDTKARHDEL</sequence>
<feature type="compositionally biased region" description="Low complexity" evidence="8">
    <location>
        <begin position="352"/>
        <end position="368"/>
    </location>
</feature>
<keyword evidence="7" id="KW-1015">Disulfide bond</keyword>
<evidence type="ECO:0000256" key="6">
    <source>
        <dbReference type="ARBA" id="ARBA00022824"/>
    </source>
</evidence>
<dbReference type="PANTHER" id="PTHR15414">
    <property type="entry name" value="OS-9-RELATED"/>
    <property type="match status" value="1"/>
</dbReference>
<keyword evidence="4 9" id="KW-0732">Signal</keyword>
<evidence type="ECO:0000313" key="11">
    <source>
        <dbReference type="EMBL" id="KAJ2777079.1"/>
    </source>
</evidence>
<comment type="caution">
    <text evidence="11">The sequence shown here is derived from an EMBL/GenBank/DDBJ whole genome shotgun (WGS) entry which is preliminary data.</text>
</comment>
<dbReference type="InterPro" id="IPR012913">
    <property type="entry name" value="OS9-like_dom"/>
</dbReference>
<feature type="compositionally biased region" description="Low complexity" evidence="8">
    <location>
        <begin position="218"/>
        <end position="228"/>
    </location>
</feature>
<evidence type="ECO:0000256" key="8">
    <source>
        <dbReference type="SAM" id="MobiDB-lite"/>
    </source>
</evidence>
<feature type="compositionally biased region" description="Acidic residues" evidence="8">
    <location>
        <begin position="369"/>
        <end position="386"/>
    </location>
</feature>
<dbReference type="InterPro" id="IPR009011">
    <property type="entry name" value="Man6P_isomerase_rcpt-bd_dom_sf"/>
</dbReference>
<accession>A0A9W8LFI7</accession>
<dbReference type="GO" id="GO:0030970">
    <property type="term" value="P:retrograde protein transport, ER to cytosol"/>
    <property type="evidence" value="ECO:0007669"/>
    <property type="project" value="TreeGrafter"/>
</dbReference>
<feature type="compositionally biased region" description="Low complexity" evidence="8">
    <location>
        <begin position="477"/>
        <end position="491"/>
    </location>
</feature>
<evidence type="ECO:0000256" key="3">
    <source>
        <dbReference type="ARBA" id="ARBA00018727"/>
    </source>
</evidence>
<feature type="region of interest" description="Disordered" evidence="8">
    <location>
        <begin position="339"/>
        <end position="421"/>
    </location>
</feature>
<dbReference type="InterPro" id="IPR045149">
    <property type="entry name" value="OS-9-like"/>
</dbReference>
<keyword evidence="12" id="KW-1185">Reference proteome</keyword>
<dbReference type="GO" id="GO:0030968">
    <property type="term" value="P:endoplasmic reticulum unfolded protein response"/>
    <property type="evidence" value="ECO:0007669"/>
    <property type="project" value="InterPro"/>
</dbReference>
<protein>
    <recommendedName>
        <fullName evidence="3">Protein OS-9 homolog</fullName>
    </recommendedName>
</protein>
<evidence type="ECO:0000256" key="7">
    <source>
        <dbReference type="ARBA" id="ARBA00023157"/>
    </source>
</evidence>
<evidence type="ECO:0000256" key="5">
    <source>
        <dbReference type="ARBA" id="ARBA00022734"/>
    </source>
</evidence>
<comment type="subcellular location">
    <subcellularLocation>
        <location evidence="1">Endoplasmic reticulum membrane</location>
        <topology evidence="1">Peripheral membrane protein</topology>
        <orientation evidence="1">Lumenal side</orientation>
    </subcellularLocation>
</comment>
<gene>
    <name evidence="11" type="primary">YOS9</name>
    <name evidence="11" type="ORF">H4R18_005339</name>
</gene>
<dbReference type="AlphaFoldDB" id="A0A9W8LFI7"/>
<keyword evidence="5" id="KW-0430">Lectin</keyword>
<dbReference type="EMBL" id="JANBUL010000314">
    <property type="protein sequence ID" value="KAJ2777079.1"/>
    <property type="molecule type" value="Genomic_DNA"/>
</dbReference>
<proteinExistence type="inferred from homology"/>
<evidence type="ECO:0000256" key="1">
    <source>
        <dbReference type="ARBA" id="ARBA00004367"/>
    </source>
</evidence>
<dbReference type="PANTHER" id="PTHR15414:SF0">
    <property type="entry name" value="ENDOPLASMIC RETICULUM LECTIN 1"/>
    <property type="match status" value="1"/>
</dbReference>
<evidence type="ECO:0000259" key="10">
    <source>
        <dbReference type="PROSITE" id="PS51914"/>
    </source>
</evidence>
<dbReference type="GO" id="GO:0005789">
    <property type="term" value="C:endoplasmic reticulum membrane"/>
    <property type="evidence" value="ECO:0007669"/>
    <property type="project" value="UniProtKB-SubCell"/>
</dbReference>
<feature type="region of interest" description="Disordered" evidence="8">
    <location>
        <begin position="194"/>
        <end position="231"/>
    </location>
</feature>
<feature type="signal peptide" evidence="9">
    <location>
        <begin position="1"/>
        <end position="26"/>
    </location>
</feature>
<dbReference type="GO" id="GO:0030246">
    <property type="term" value="F:carbohydrate binding"/>
    <property type="evidence" value="ECO:0007669"/>
    <property type="project" value="UniProtKB-KW"/>
</dbReference>
<dbReference type="Gene3D" id="2.70.130.10">
    <property type="entry name" value="Mannose-6-phosphate receptor binding domain"/>
    <property type="match status" value="1"/>
</dbReference>
<feature type="compositionally biased region" description="Acidic residues" evidence="8">
    <location>
        <begin position="207"/>
        <end position="217"/>
    </location>
</feature>
<feature type="domain" description="MRH" evidence="10">
    <location>
        <begin position="148"/>
        <end position="300"/>
    </location>
</feature>
<dbReference type="InterPro" id="IPR044865">
    <property type="entry name" value="MRH_dom"/>
</dbReference>
<comment type="similarity">
    <text evidence="2">Belongs to the OS-9 family.</text>
</comment>
<evidence type="ECO:0000256" key="4">
    <source>
        <dbReference type="ARBA" id="ARBA00022729"/>
    </source>
</evidence>
<name>A0A9W8LFI7_9FUNG</name>
<dbReference type="Proteomes" id="UP001140217">
    <property type="component" value="Unassembled WGS sequence"/>
</dbReference>
<evidence type="ECO:0000256" key="2">
    <source>
        <dbReference type="ARBA" id="ARBA00009918"/>
    </source>
</evidence>
<organism evidence="11 12">
    <name type="scientific">Coemansia javaensis</name>
    <dbReference type="NCBI Taxonomy" id="2761396"/>
    <lineage>
        <taxon>Eukaryota</taxon>
        <taxon>Fungi</taxon>
        <taxon>Fungi incertae sedis</taxon>
        <taxon>Zoopagomycota</taxon>
        <taxon>Kickxellomycotina</taxon>
        <taxon>Kickxellomycetes</taxon>
        <taxon>Kickxellales</taxon>
        <taxon>Kickxellaceae</taxon>
        <taxon>Coemansia</taxon>
    </lineage>
</organism>
<reference evidence="11" key="1">
    <citation type="submission" date="2022-07" db="EMBL/GenBank/DDBJ databases">
        <title>Phylogenomic reconstructions and comparative analyses of Kickxellomycotina fungi.</title>
        <authorList>
            <person name="Reynolds N.K."/>
            <person name="Stajich J.E."/>
            <person name="Barry K."/>
            <person name="Grigoriev I.V."/>
            <person name="Crous P."/>
            <person name="Smith M.E."/>
        </authorList>
    </citation>
    <scope>NUCLEOTIDE SEQUENCE</scope>
    <source>
        <strain evidence="11">NBRC 105414</strain>
    </source>
</reference>
<dbReference type="GO" id="GO:0005788">
    <property type="term" value="C:endoplasmic reticulum lumen"/>
    <property type="evidence" value="ECO:0007669"/>
    <property type="project" value="TreeGrafter"/>
</dbReference>
<feature type="chain" id="PRO_5040922314" description="Protein OS-9 homolog" evidence="9">
    <location>
        <begin position="27"/>
        <end position="503"/>
    </location>
</feature>